<dbReference type="Gene3D" id="3.20.20.80">
    <property type="entry name" value="Glycosidases"/>
    <property type="match status" value="2"/>
</dbReference>
<dbReference type="EMBL" id="HQ706030">
    <property type="protein sequence ID" value="ADX05697.1"/>
    <property type="molecule type" value="Genomic_DNA"/>
</dbReference>
<dbReference type="InterPro" id="IPR018087">
    <property type="entry name" value="Glyco_hydro_5_CS"/>
</dbReference>
<sequence>MNARMIFKMVVLTASFLFAGASAYSGGYDLNEEEMEQRVSPAPNAGYTYPEGSPVYHNGKLSVQGTQMVSECGKPVQLRGMSSHGLAWFPKCYTEASLTALVKDWNIDIFRLAIYTHEWGGYTTNQWKSKDDYNAYIDNMVDICAKLGIYCIIDWHVLNDGSGDPNYTLDDAIPFWDYMSAKHKDDKHVLYEICNEPNGFDVKWADVKEYAEAVIPVIRKNDPDKIIICGTPTWSQDVDLAAQDPLSYDNVMYTLHFYSGTHTQYLRDKAQVAINKGLALFVTEFGTTQASGDGGVYFDECNTWMDWMDARKISWVNWSFADKPESSAALKPGASNSGDWNMVSESGQYIKRKLSQPKSYESCGGDSIPTQEYVEIVPAMNKVSYPKGSPIYHNGQLHVQNGRLTNECDFDVQLRGVSSDNMSIYTRCYSTSSLTALANDWNASLFRISVNTNGKGGYCVNGSDQWLSMYDYNDKVDELVRLCGMRGLYCVVDWHLNEGGDPNAHLKEATVFWRHMAQRYTKFTHVIFEICDNASGVEWSAIKSYADSMIALIRQFDKNKVIICGTPSNDREWSSVISNPLSDSNVMYALHFTVGTDGQSLRDKADAAISRGLPLFVSEFSLSPSNGGSVNTTEAEQWITWMKNQGLSWANAHYADGNDLNSMLLSGACGTKDWNSVSVAGEYIKSKLSEPHNFHGCHDGVEDILLDKQLITLYPNPARDAFSVSVPEGMELMKVQLFDLTGRFLLESESDEVNISRLARGVYCVKVFFRDGVAVNEIVKE</sequence>
<dbReference type="PDBsum" id="5WH8"/>
<dbReference type="GO" id="GO:0004553">
    <property type="term" value="F:hydrolase activity, hydrolyzing O-glycosyl compounds"/>
    <property type="evidence" value="ECO:0007669"/>
    <property type="project" value="InterPro"/>
</dbReference>
<feature type="domain" description="Glycoside hydrolase family 5" evidence="3">
    <location>
        <begin position="409"/>
        <end position="654"/>
    </location>
</feature>
<evidence type="ECO:0000259" key="4">
    <source>
        <dbReference type="Pfam" id="PF18962"/>
    </source>
</evidence>
<evidence type="ECO:0007829" key="6">
    <source>
        <dbReference type="PDB" id="5WH8"/>
    </source>
</evidence>
<dbReference type="Pfam" id="PF18962">
    <property type="entry name" value="Por_Secre_tail"/>
    <property type="match status" value="1"/>
</dbReference>
<evidence type="ECO:0000259" key="3">
    <source>
        <dbReference type="Pfam" id="PF00150"/>
    </source>
</evidence>
<dbReference type="AlphaFoldDB" id="E9NSK2"/>
<dbReference type="InterPro" id="IPR017853">
    <property type="entry name" value="GH"/>
</dbReference>
<dbReference type="Pfam" id="PF00150">
    <property type="entry name" value="Cellulase"/>
    <property type="match status" value="2"/>
</dbReference>
<dbReference type="GO" id="GO:0000272">
    <property type="term" value="P:polysaccharide catabolic process"/>
    <property type="evidence" value="ECO:0007669"/>
    <property type="project" value="InterPro"/>
</dbReference>
<name>E9NSK2_9ZZZZ</name>
<feature type="disulfide bond" evidence="6">
    <location>
        <begin position="72"/>
        <end position="363"/>
    </location>
</feature>
<dbReference type="SMR" id="E9NSK2"/>
<evidence type="ECO:0000256" key="2">
    <source>
        <dbReference type="ARBA" id="ARBA00023295"/>
    </source>
</evidence>
<evidence type="ECO:0000256" key="1">
    <source>
        <dbReference type="ARBA" id="ARBA00022801"/>
    </source>
</evidence>
<accession>E9NSK2</accession>
<reference evidence="6" key="2">
    <citation type="journal article" date="2018" name="Microbiome">
        <title>"Candidatus Paraporphyromonas polyenzymogenes" encodes multi-modular cellulases linked to the type IX secretion system.</title>
        <authorList>
            <person name="Naas A.E."/>
            <person name="Solden L.M."/>
            <person name="Norbeck A.D."/>
            <person name="Brewer H."/>
            <person name="Hagen L.H."/>
            <person name="Heggenes I.M."/>
            <person name="McHardy A.C."/>
            <person name="Mackie R.I."/>
            <person name="Pasa-Tolic L."/>
            <person name="Arntzen M.O."/>
            <person name="Eijsink V.G.H."/>
            <person name="Koropatkin N.M."/>
            <person name="Hess M."/>
            <person name="Wrighton K.C."/>
            <person name="Pope P.B."/>
        </authorList>
    </citation>
    <scope>X-RAY CRYSTALLOGRAPHY (1.57 ANGSTROMS) OF 48-365</scope>
    <scope>DISULFIDE BONDS</scope>
</reference>
<dbReference type="InterPro" id="IPR026444">
    <property type="entry name" value="Secre_tail"/>
</dbReference>
<dbReference type="SUPFAM" id="SSF51445">
    <property type="entry name" value="(Trans)glycosidases"/>
    <property type="match status" value="2"/>
</dbReference>
<dbReference type="InterPro" id="IPR001547">
    <property type="entry name" value="Glyco_hydro_5"/>
</dbReference>
<organism evidence="5">
    <name type="scientific">uncultured organism</name>
    <dbReference type="NCBI Taxonomy" id="155900"/>
    <lineage>
        <taxon>unclassified sequences</taxon>
        <taxon>environmental samples</taxon>
    </lineage>
</organism>
<dbReference type="PANTHER" id="PTHR34142:SF1">
    <property type="entry name" value="GLYCOSIDE HYDROLASE FAMILY 5 DOMAIN-CONTAINING PROTEIN"/>
    <property type="match status" value="1"/>
</dbReference>
<keyword evidence="2" id="KW-0326">Glycosidase</keyword>
<keyword evidence="1" id="KW-0378">Hydrolase</keyword>
<evidence type="ECO:0000313" key="5">
    <source>
        <dbReference type="EMBL" id="ADX05697.1"/>
    </source>
</evidence>
<dbReference type="PANTHER" id="PTHR34142">
    <property type="entry name" value="ENDO-BETA-1,4-GLUCANASE A"/>
    <property type="match status" value="1"/>
</dbReference>
<gene>
    <name evidence="5" type="ORF">SARM_0026</name>
</gene>
<reference evidence="5" key="1">
    <citation type="journal article" date="2011" name="Science">
        <title>Metagenomic discovery of biomass-degrading genes and genomes from cow rumen.</title>
        <authorList>
            <person name="Hess M."/>
            <person name="Sczyrba A."/>
            <person name="Egan R."/>
            <person name="Kim T.W."/>
            <person name="Chokhawala H."/>
            <person name="Schroth G."/>
            <person name="Luo S."/>
            <person name="Clark D.S."/>
            <person name="Chen F."/>
            <person name="Zhang T."/>
            <person name="Mackie R.I."/>
            <person name="Pennacchio L.A."/>
            <person name="Tringe S.G."/>
            <person name="Visel A."/>
            <person name="Woyke T."/>
            <person name="Wang Z."/>
            <person name="Rubin E.M."/>
        </authorList>
    </citation>
    <scope>NUCLEOTIDE SEQUENCE</scope>
</reference>
<dbReference type="PDB" id="5WH8">
    <property type="method" value="X-ray"/>
    <property type="resolution" value="1.57 A"/>
    <property type="chains" value="A=48-365"/>
</dbReference>
<proteinExistence type="evidence at protein level"/>
<protein>
    <submittedName>
        <fullName evidence="5">Putative carbohydrate-active enzyme</fullName>
    </submittedName>
</protein>
<dbReference type="PROSITE" id="PS00659">
    <property type="entry name" value="GLYCOSYL_HYDROL_F5"/>
    <property type="match status" value="1"/>
</dbReference>
<dbReference type="NCBIfam" id="TIGR04183">
    <property type="entry name" value="Por_Secre_tail"/>
    <property type="match status" value="1"/>
</dbReference>
<feature type="domain" description="Secretion system C-terminal sorting" evidence="4">
    <location>
        <begin position="713"/>
        <end position="767"/>
    </location>
</feature>
<keyword evidence="6" id="KW-0002">3D-structure</keyword>
<feature type="domain" description="Glycoside hydrolase family 5" evidence="3">
    <location>
        <begin position="70"/>
        <end position="322"/>
    </location>
</feature>